<feature type="chain" id="PRO_5022964431" evidence="1">
    <location>
        <begin position="26"/>
        <end position="198"/>
    </location>
</feature>
<dbReference type="Gene3D" id="3.10.450.50">
    <property type="match status" value="1"/>
</dbReference>
<dbReference type="InterPro" id="IPR032710">
    <property type="entry name" value="NTF2-like_dom_sf"/>
</dbReference>
<evidence type="ECO:0000313" key="4">
    <source>
        <dbReference type="Proteomes" id="UP000321933"/>
    </source>
</evidence>
<evidence type="ECO:0000256" key="1">
    <source>
        <dbReference type="SAM" id="SignalP"/>
    </source>
</evidence>
<protein>
    <submittedName>
        <fullName evidence="3">Nuclear transport factor 2 family protein</fullName>
    </submittedName>
</protein>
<dbReference type="EMBL" id="VRYZ01000001">
    <property type="protein sequence ID" value="TXS95069.1"/>
    <property type="molecule type" value="Genomic_DNA"/>
</dbReference>
<evidence type="ECO:0000259" key="2">
    <source>
        <dbReference type="Pfam" id="PF13577"/>
    </source>
</evidence>
<dbReference type="SUPFAM" id="SSF54427">
    <property type="entry name" value="NTF2-like"/>
    <property type="match status" value="1"/>
</dbReference>
<organism evidence="3 4">
    <name type="scientific">Parahaliea aestuarii</name>
    <dbReference type="NCBI Taxonomy" id="1852021"/>
    <lineage>
        <taxon>Bacteria</taxon>
        <taxon>Pseudomonadati</taxon>
        <taxon>Pseudomonadota</taxon>
        <taxon>Gammaproteobacteria</taxon>
        <taxon>Cellvibrionales</taxon>
        <taxon>Halieaceae</taxon>
        <taxon>Parahaliea</taxon>
    </lineage>
</organism>
<keyword evidence="4" id="KW-1185">Reference proteome</keyword>
<dbReference type="AlphaFoldDB" id="A0A5C9A4S2"/>
<sequence length="198" mass="21256">MTPRLFPIAPAFLLLAALLPFGASAALATPSVVVSPSPEALARTVARQEIEYLRRQYARATDLIGLNTPEGIAEGRAIYRRIFAADAKIAATEGGKTGFSATGPDAWVEVAAKALAVFATTQHMIGTQLVEIHSLPDADGKGGEASMTSYLQAWHDDPGRLVDIFIGTYHDTVRYTPGVGWQIYAMELERVAGQVTER</sequence>
<dbReference type="Pfam" id="PF13577">
    <property type="entry name" value="SnoaL_4"/>
    <property type="match status" value="1"/>
</dbReference>
<feature type="domain" description="SnoaL-like" evidence="2">
    <location>
        <begin position="79"/>
        <end position="185"/>
    </location>
</feature>
<reference evidence="3 4" key="1">
    <citation type="submission" date="2019-08" db="EMBL/GenBank/DDBJ databases">
        <title>Parahaliea maris sp. nov., isolated from the surface seawater.</title>
        <authorList>
            <person name="Liu Y."/>
        </authorList>
    </citation>
    <scope>NUCLEOTIDE SEQUENCE [LARGE SCALE GENOMIC DNA]</scope>
    <source>
        <strain evidence="3 4">S2-26</strain>
    </source>
</reference>
<dbReference type="RefSeq" id="WP_148062909.1">
    <property type="nucleotide sequence ID" value="NZ_VRYZ01000001.1"/>
</dbReference>
<comment type="caution">
    <text evidence="3">The sequence shown here is derived from an EMBL/GenBank/DDBJ whole genome shotgun (WGS) entry which is preliminary data.</text>
</comment>
<gene>
    <name evidence="3" type="ORF">FVW59_03995</name>
</gene>
<dbReference type="OrthoDB" id="5729185at2"/>
<keyword evidence="1" id="KW-0732">Signal</keyword>
<dbReference type="InterPro" id="IPR037401">
    <property type="entry name" value="SnoaL-like"/>
</dbReference>
<evidence type="ECO:0000313" key="3">
    <source>
        <dbReference type="EMBL" id="TXS95069.1"/>
    </source>
</evidence>
<feature type="signal peptide" evidence="1">
    <location>
        <begin position="1"/>
        <end position="25"/>
    </location>
</feature>
<accession>A0A5C9A4S2</accession>
<proteinExistence type="predicted"/>
<dbReference type="Proteomes" id="UP000321933">
    <property type="component" value="Unassembled WGS sequence"/>
</dbReference>
<name>A0A5C9A4S2_9GAMM</name>